<evidence type="ECO:0000256" key="2">
    <source>
        <dbReference type="ARBA" id="ARBA00005005"/>
    </source>
</evidence>
<dbReference type="NCBIfam" id="NF004794">
    <property type="entry name" value="PRK06142.1"/>
    <property type="match status" value="1"/>
</dbReference>
<dbReference type="FunFam" id="1.10.12.10:FF:000004">
    <property type="entry name" value="Delta3,5-delta2,4-dienoyl-CoA isomerase"/>
    <property type="match status" value="1"/>
</dbReference>
<dbReference type="InterPro" id="IPR029045">
    <property type="entry name" value="ClpP/crotonase-like_dom_sf"/>
</dbReference>
<dbReference type="GO" id="GO:0016853">
    <property type="term" value="F:isomerase activity"/>
    <property type="evidence" value="ECO:0007669"/>
    <property type="project" value="UniProtKB-KW"/>
</dbReference>
<gene>
    <name evidence="9" type="ORF">SAMN05660866_03526</name>
</gene>
<keyword evidence="7" id="KW-0576">Peroxisome</keyword>
<dbReference type="OrthoDB" id="9775794at2"/>
<dbReference type="Gene3D" id="1.10.12.10">
    <property type="entry name" value="Lyase 2-enoyl-coa Hydratase, Chain A, domain 2"/>
    <property type="match status" value="1"/>
</dbReference>
<dbReference type="EMBL" id="FUYL01000013">
    <property type="protein sequence ID" value="SKB83889.1"/>
    <property type="molecule type" value="Genomic_DNA"/>
</dbReference>
<evidence type="ECO:0000313" key="10">
    <source>
        <dbReference type="Proteomes" id="UP000190339"/>
    </source>
</evidence>
<keyword evidence="5" id="KW-0007">Acetylation</keyword>
<evidence type="ECO:0000256" key="6">
    <source>
        <dbReference type="ARBA" id="ARBA00023098"/>
    </source>
</evidence>
<dbReference type="InterPro" id="IPR045002">
    <property type="entry name" value="Ech1-like"/>
</dbReference>
<keyword evidence="4" id="KW-0276">Fatty acid metabolism</keyword>
<dbReference type="AlphaFoldDB" id="A0A1T5EJ51"/>
<dbReference type="GO" id="GO:0005737">
    <property type="term" value="C:cytoplasm"/>
    <property type="evidence" value="ECO:0007669"/>
    <property type="project" value="UniProtKB-ARBA"/>
</dbReference>
<keyword evidence="6" id="KW-0443">Lipid metabolism</keyword>
<comment type="similarity">
    <text evidence="3">Belongs to the enoyl-CoA hydratase/isomerase family.</text>
</comment>
<dbReference type="PANTHER" id="PTHR43149">
    <property type="entry name" value="ENOYL-COA HYDRATASE"/>
    <property type="match status" value="1"/>
</dbReference>
<accession>A0A1T5EJ51</accession>
<sequence>MKYNYFKVDIDNKIAQVAFNRPEKSNALHMEAWIEMQNIFDTLSTTNEVRVIVLKGEGKHFCAGIDLELLMSVAKLQEISCSGRRSEKIRGLVKTLQKAISAIENCSKPVLAAIHQGCIGGGVDIVSACDMRYCSEDAYFTIKEIDLGMVADIGTLQRLPKIISPGMAAEMAYTGRQVFGNEAKIIGLVNQCYASREALMEGIMEKATTIASKSPLSIRGTKEVLLYTRDHSVDDALNYMSTWNAAMLISEDLTEAFKATMEKRAPRYKD</sequence>
<dbReference type="CDD" id="cd06558">
    <property type="entry name" value="crotonase-like"/>
    <property type="match status" value="1"/>
</dbReference>
<evidence type="ECO:0000256" key="3">
    <source>
        <dbReference type="ARBA" id="ARBA00005254"/>
    </source>
</evidence>
<evidence type="ECO:0000313" key="9">
    <source>
        <dbReference type="EMBL" id="SKB83889.1"/>
    </source>
</evidence>
<reference evidence="10" key="1">
    <citation type="submission" date="2017-02" db="EMBL/GenBank/DDBJ databases">
        <authorList>
            <person name="Varghese N."/>
            <person name="Submissions S."/>
        </authorList>
    </citation>
    <scope>NUCLEOTIDE SEQUENCE [LARGE SCALE GENOMIC DNA]</scope>
    <source>
        <strain evidence="10">DSM 23546</strain>
    </source>
</reference>
<dbReference type="InterPro" id="IPR001753">
    <property type="entry name" value="Enoyl-CoA_hydra/iso"/>
</dbReference>
<keyword evidence="10" id="KW-1185">Reference proteome</keyword>
<dbReference type="RefSeq" id="WP_079514292.1">
    <property type="nucleotide sequence ID" value="NZ_FUYL01000013.1"/>
</dbReference>
<evidence type="ECO:0000256" key="8">
    <source>
        <dbReference type="ARBA" id="ARBA00023235"/>
    </source>
</evidence>
<keyword evidence="8" id="KW-0413">Isomerase</keyword>
<dbReference type="InterPro" id="IPR014748">
    <property type="entry name" value="Enoyl-CoA_hydra_C"/>
</dbReference>
<name>A0A1T5EJ51_9FLAO</name>
<evidence type="ECO:0000256" key="7">
    <source>
        <dbReference type="ARBA" id="ARBA00023140"/>
    </source>
</evidence>
<organism evidence="9 10">
    <name type="scientific">Maribacter arcticus</name>
    <dbReference type="NCBI Taxonomy" id="561365"/>
    <lineage>
        <taxon>Bacteria</taxon>
        <taxon>Pseudomonadati</taxon>
        <taxon>Bacteroidota</taxon>
        <taxon>Flavobacteriia</taxon>
        <taxon>Flavobacteriales</taxon>
        <taxon>Flavobacteriaceae</taxon>
        <taxon>Maribacter</taxon>
    </lineage>
</organism>
<dbReference type="GO" id="GO:0006635">
    <property type="term" value="P:fatty acid beta-oxidation"/>
    <property type="evidence" value="ECO:0007669"/>
    <property type="project" value="UniProtKB-UniPathway"/>
</dbReference>
<dbReference type="SUPFAM" id="SSF52096">
    <property type="entry name" value="ClpP/crotonase"/>
    <property type="match status" value="1"/>
</dbReference>
<dbReference type="Gene3D" id="3.90.226.10">
    <property type="entry name" value="2-enoyl-CoA Hydratase, Chain A, domain 1"/>
    <property type="match status" value="1"/>
</dbReference>
<dbReference type="FunFam" id="3.90.226.10:FF:000024">
    <property type="entry name" value="Delta3,5-delta2,4-dienoyl-CoA isomerase"/>
    <property type="match status" value="1"/>
</dbReference>
<evidence type="ECO:0000256" key="5">
    <source>
        <dbReference type="ARBA" id="ARBA00022990"/>
    </source>
</evidence>
<dbReference type="STRING" id="561365.SAMN05660866_03526"/>
<evidence type="ECO:0000256" key="1">
    <source>
        <dbReference type="ARBA" id="ARBA00004275"/>
    </source>
</evidence>
<comment type="subcellular location">
    <subcellularLocation>
        <location evidence="1">Peroxisome</location>
    </subcellularLocation>
</comment>
<dbReference type="Pfam" id="PF00378">
    <property type="entry name" value="ECH_1"/>
    <property type="match status" value="1"/>
</dbReference>
<comment type="pathway">
    <text evidence="2">Lipid metabolism; fatty acid beta-oxidation.</text>
</comment>
<proteinExistence type="inferred from homology"/>
<dbReference type="Proteomes" id="UP000190339">
    <property type="component" value="Unassembled WGS sequence"/>
</dbReference>
<evidence type="ECO:0000256" key="4">
    <source>
        <dbReference type="ARBA" id="ARBA00022832"/>
    </source>
</evidence>
<protein>
    <submittedName>
        <fullName evidence="9">Enoyl-CoA hydratase</fullName>
    </submittedName>
</protein>
<dbReference type="UniPathway" id="UPA00659"/>